<dbReference type="Gene3D" id="3.40.50.150">
    <property type="entry name" value="Vaccinia Virus protein VP39"/>
    <property type="match status" value="1"/>
</dbReference>
<dbReference type="CDD" id="cd02440">
    <property type="entry name" value="AdoMet_MTases"/>
    <property type="match status" value="1"/>
</dbReference>
<evidence type="ECO:0000313" key="2">
    <source>
        <dbReference type="EMBL" id="SVE25317.1"/>
    </source>
</evidence>
<reference evidence="2" key="1">
    <citation type="submission" date="2018-05" db="EMBL/GenBank/DDBJ databases">
        <authorList>
            <person name="Lanie J.A."/>
            <person name="Ng W.-L."/>
            <person name="Kazmierczak K.M."/>
            <person name="Andrzejewski T.M."/>
            <person name="Davidsen T.M."/>
            <person name="Wayne K.J."/>
            <person name="Tettelin H."/>
            <person name="Glass J.I."/>
            <person name="Rusch D."/>
            <person name="Podicherti R."/>
            <person name="Tsui H.-C.T."/>
            <person name="Winkler M.E."/>
        </authorList>
    </citation>
    <scope>NUCLEOTIDE SEQUENCE</scope>
</reference>
<evidence type="ECO:0000259" key="1">
    <source>
        <dbReference type="Pfam" id="PF08241"/>
    </source>
</evidence>
<dbReference type="InterPro" id="IPR029063">
    <property type="entry name" value="SAM-dependent_MTases_sf"/>
</dbReference>
<dbReference type="AlphaFoldDB" id="A0A383BYS8"/>
<protein>
    <recommendedName>
        <fullName evidence="1">Methyltransferase type 11 domain-containing protein</fullName>
    </recommendedName>
</protein>
<dbReference type="EMBL" id="UINC01204544">
    <property type="protein sequence ID" value="SVE25317.1"/>
    <property type="molecule type" value="Genomic_DNA"/>
</dbReference>
<feature type="non-terminal residue" evidence="2">
    <location>
        <position position="197"/>
    </location>
</feature>
<accession>A0A383BYS8</accession>
<dbReference type="Pfam" id="PF08241">
    <property type="entry name" value="Methyltransf_11"/>
    <property type="match status" value="1"/>
</dbReference>
<dbReference type="PANTHER" id="PTHR43591">
    <property type="entry name" value="METHYLTRANSFERASE"/>
    <property type="match status" value="1"/>
</dbReference>
<dbReference type="InterPro" id="IPR013216">
    <property type="entry name" value="Methyltransf_11"/>
</dbReference>
<name>A0A383BYS8_9ZZZZ</name>
<dbReference type="PANTHER" id="PTHR43591:SF110">
    <property type="entry name" value="RHODANESE DOMAIN-CONTAINING PROTEIN"/>
    <property type="match status" value="1"/>
</dbReference>
<dbReference type="GO" id="GO:0008757">
    <property type="term" value="F:S-adenosylmethionine-dependent methyltransferase activity"/>
    <property type="evidence" value="ECO:0007669"/>
    <property type="project" value="InterPro"/>
</dbReference>
<dbReference type="SUPFAM" id="SSF53335">
    <property type="entry name" value="S-adenosyl-L-methionine-dependent methyltransferases"/>
    <property type="match status" value="1"/>
</dbReference>
<proteinExistence type="predicted"/>
<sequence length="197" mass="22628">MDKKIIRDHFSRTANVWKDQIYKPQNQQRAFEYFDKQYRFDYVTEMIPQAGGSSSHALDVGCGAGQMVPVLAKKGYEVHAIDVSEDMVNLTKKEAGSKNVDAVVRIGDCENLDYPDNFFDVYVAMGVIEYMDEDVPMFQEIQRVLKPGGIAIVTIRNILSIHVRWRIFYLKYINLPLKNIFRRILGKTANSIIVISK</sequence>
<organism evidence="2">
    <name type="scientific">marine metagenome</name>
    <dbReference type="NCBI Taxonomy" id="408172"/>
    <lineage>
        <taxon>unclassified sequences</taxon>
        <taxon>metagenomes</taxon>
        <taxon>ecological metagenomes</taxon>
    </lineage>
</organism>
<feature type="domain" description="Methyltransferase type 11" evidence="1">
    <location>
        <begin position="58"/>
        <end position="153"/>
    </location>
</feature>
<gene>
    <name evidence="2" type="ORF">METZ01_LOCUS478171</name>
</gene>